<dbReference type="GeneID" id="27333388"/>
<evidence type="ECO:0000259" key="2">
    <source>
        <dbReference type="SMART" id="SM00974"/>
    </source>
</evidence>
<dbReference type="EMBL" id="KN847495">
    <property type="protein sequence ID" value="KIW16254.1"/>
    <property type="molecule type" value="Genomic_DNA"/>
</dbReference>
<feature type="region of interest" description="Disordered" evidence="1">
    <location>
        <begin position="189"/>
        <end position="210"/>
    </location>
</feature>
<protein>
    <recommendedName>
        <fullName evidence="2">Bacteriophage T5 Orf172 DNA-binding domain-containing protein</fullName>
    </recommendedName>
</protein>
<organism evidence="3 4">
    <name type="scientific">Exophiala spinifera</name>
    <dbReference type="NCBI Taxonomy" id="91928"/>
    <lineage>
        <taxon>Eukaryota</taxon>
        <taxon>Fungi</taxon>
        <taxon>Dikarya</taxon>
        <taxon>Ascomycota</taxon>
        <taxon>Pezizomycotina</taxon>
        <taxon>Eurotiomycetes</taxon>
        <taxon>Chaetothyriomycetidae</taxon>
        <taxon>Chaetothyriales</taxon>
        <taxon>Herpotrichiellaceae</taxon>
        <taxon>Exophiala</taxon>
    </lineage>
</organism>
<accession>A0A0D2BY59</accession>
<evidence type="ECO:0000313" key="3">
    <source>
        <dbReference type="EMBL" id="KIW16254.1"/>
    </source>
</evidence>
<dbReference type="InterPro" id="IPR018306">
    <property type="entry name" value="Phage_T5_Orf172_DNA-bd"/>
</dbReference>
<keyword evidence="4" id="KW-1185">Reference proteome</keyword>
<feature type="domain" description="Bacteriophage T5 Orf172 DNA-binding" evidence="2">
    <location>
        <begin position="221"/>
        <end position="312"/>
    </location>
</feature>
<dbReference type="Pfam" id="PF10544">
    <property type="entry name" value="T5orf172"/>
    <property type="match status" value="1"/>
</dbReference>
<evidence type="ECO:0000313" key="4">
    <source>
        <dbReference type="Proteomes" id="UP000053328"/>
    </source>
</evidence>
<dbReference type="RefSeq" id="XP_016236470.1">
    <property type="nucleotide sequence ID" value="XM_016380643.1"/>
</dbReference>
<evidence type="ECO:0000256" key="1">
    <source>
        <dbReference type="SAM" id="MobiDB-lite"/>
    </source>
</evidence>
<dbReference type="AlphaFoldDB" id="A0A0D2BY59"/>
<name>A0A0D2BY59_9EURO</name>
<dbReference type="Proteomes" id="UP000053328">
    <property type="component" value="Unassembled WGS sequence"/>
</dbReference>
<dbReference type="VEuPathDB" id="FungiDB:PV08_06305"/>
<dbReference type="PANTHER" id="PTHR28094">
    <property type="entry name" value="MEIOTICALLY UP-REGULATED GENE 113 PROTEIN"/>
    <property type="match status" value="1"/>
</dbReference>
<reference evidence="3 4" key="1">
    <citation type="submission" date="2015-01" db="EMBL/GenBank/DDBJ databases">
        <title>The Genome Sequence of Exophiala spinifera CBS89968.</title>
        <authorList>
            <consortium name="The Broad Institute Genomics Platform"/>
            <person name="Cuomo C."/>
            <person name="de Hoog S."/>
            <person name="Gorbushina A."/>
            <person name="Stielow B."/>
            <person name="Teixiera M."/>
            <person name="Abouelleil A."/>
            <person name="Chapman S.B."/>
            <person name="Priest M."/>
            <person name="Young S.K."/>
            <person name="Wortman J."/>
            <person name="Nusbaum C."/>
            <person name="Birren B."/>
        </authorList>
    </citation>
    <scope>NUCLEOTIDE SEQUENCE [LARGE SCALE GENOMIC DNA]</scope>
    <source>
        <strain evidence="3 4">CBS 89968</strain>
    </source>
</reference>
<dbReference type="HOGENOM" id="CLU_051031_0_0_1"/>
<dbReference type="SMART" id="SM00974">
    <property type="entry name" value="T5orf172"/>
    <property type="match status" value="1"/>
</dbReference>
<proteinExistence type="predicted"/>
<dbReference type="OrthoDB" id="4158646at2759"/>
<dbReference type="PANTHER" id="PTHR28094:SF1">
    <property type="entry name" value="MEIOTICALLY UP-REGULATED GENE 113 PROTEIN"/>
    <property type="match status" value="1"/>
</dbReference>
<gene>
    <name evidence="3" type="ORF">PV08_06305</name>
</gene>
<sequence>MPKLPNVDDFPSFGEVKPLDEGFRCIWYLPDEKRRCRNRIERDNRRAAASVHRELLETPPGGDLIEKSTLLAELTCCKRDHLPELRKSDLGASIPKRWRREIRTASGVPSDVERKASCSADSKGIRPKETARVTCIQSPEHPPRYNLRSRTVCEASSCPTTVKSESQHHVSHFVPRTCASGITLSTKLLEPLEPPTKKKKQQGDLSPSWKKKGSIYCFSRKSDPGMLKIGRTVGSIDQRLEKWKRDCQYKPRVKFVAEHVPHVQRAEALVHYELQRYWRRETKCRHNPDCIRKHQEWFEVDIETAKRAIKNISTWLRFGHPYDEQGYLVDRWREVIREMERERIEVTAQALVDALHDIERKAEQIEPPLSSPEINRTGRSPGRNAQAIALSGAEGKALEALWDVFIKSIPSLFVSKRGKSRRRVVQFPFRSI</sequence>
<dbReference type="STRING" id="91928.A0A0D2BY59"/>
<dbReference type="InterPro" id="IPR053006">
    <property type="entry name" value="Meiosis_regulatory"/>
</dbReference>